<dbReference type="AlphaFoldDB" id="A0AB39SGE3"/>
<dbReference type="Gene3D" id="1.25.40.10">
    <property type="entry name" value="Tetratricopeptide repeat domain"/>
    <property type="match status" value="1"/>
</dbReference>
<evidence type="ECO:0000313" key="1">
    <source>
        <dbReference type="EMBL" id="XDQ66508.1"/>
    </source>
</evidence>
<dbReference type="RefSeq" id="WP_369263510.1">
    <property type="nucleotide sequence ID" value="NZ_CP163440.1"/>
</dbReference>
<protein>
    <submittedName>
        <fullName evidence="1">Tol-pal system YbgF family protein</fullName>
    </submittedName>
</protein>
<organism evidence="1">
    <name type="scientific">Streptomyces sp. R35</name>
    <dbReference type="NCBI Taxonomy" id="3238630"/>
    <lineage>
        <taxon>Bacteria</taxon>
        <taxon>Bacillati</taxon>
        <taxon>Actinomycetota</taxon>
        <taxon>Actinomycetes</taxon>
        <taxon>Kitasatosporales</taxon>
        <taxon>Streptomycetaceae</taxon>
        <taxon>Streptomyces</taxon>
    </lineage>
</organism>
<name>A0AB39SGE3_9ACTN</name>
<gene>
    <name evidence="1" type="ORF">AB5J50_39750</name>
</gene>
<sequence>MGFLGPACLLLSCWLWYTLLPLRWQNSSLAGPDAALQRACRAVARGRWEPAARLFEDVGQDWERRSLYADRLGYLAAERSDRWLKAWQEARPGDPDAALVMARTRIQYAWKLRGRARARYTSSSQFEGFHRELLASQDDIGRASALCPDDPSPLVAEIWRALGLGYSNEEMHRLWSEITARAPYHYEAHYSALQYWTAKWRGSKQLAREFAEQAAAAAPPGSLLTVMPVIAWFENYASELGDPGFRSSQVTALVDTALADVALADPNHPRLPEARHLLGYFLYRQGRYKAARDQFRRVDGFTNALPWRYAGSVQWLYYRAVRTKTARKALMKPRLTDHQAESAHHLQR</sequence>
<dbReference type="EMBL" id="CP163440">
    <property type="protein sequence ID" value="XDQ66508.1"/>
    <property type="molecule type" value="Genomic_DNA"/>
</dbReference>
<accession>A0AB39SGE3</accession>
<dbReference type="InterPro" id="IPR011990">
    <property type="entry name" value="TPR-like_helical_dom_sf"/>
</dbReference>
<reference evidence="1" key="1">
    <citation type="submission" date="2024-07" db="EMBL/GenBank/DDBJ databases">
        <authorList>
            <person name="Yu S.T."/>
        </authorList>
    </citation>
    <scope>NUCLEOTIDE SEQUENCE</scope>
    <source>
        <strain evidence="1">R35</strain>
    </source>
</reference>
<proteinExistence type="predicted"/>